<evidence type="ECO:0000313" key="2">
    <source>
        <dbReference type="EMBL" id="GAA0041725.1"/>
    </source>
</evidence>
<organism evidence="2 3">
    <name type="scientific">Lactobacillus amylovorus subsp. animalium</name>
    <dbReference type="NCBI Taxonomy" id="3378536"/>
    <lineage>
        <taxon>Bacteria</taxon>
        <taxon>Bacillati</taxon>
        <taxon>Bacillota</taxon>
        <taxon>Bacilli</taxon>
        <taxon>Lactobacillales</taxon>
        <taxon>Lactobacillaceae</taxon>
        <taxon>Lactobacillus</taxon>
    </lineage>
</organism>
<reference evidence="3" key="2">
    <citation type="submission" date="2024-01" db="EMBL/GenBank/DDBJ databases">
        <title>Draft genome sequence of Lactobacillus amylovorus strain TKL145.</title>
        <authorList>
            <person name="Tohno M."/>
            <person name="Tanizawa Y."/>
        </authorList>
    </citation>
    <scope>NUCLEOTIDE SEQUENCE [LARGE SCALE GENOMIC DNA]</scope>
    <source>
        <strain evidence="3">TKL145</strain>
    </source>
</reference>
<sequence length="59" mass="6732">MPRVAFKVLLFIVANVIYIVMGILEDLYYKPRASKSTARLIDIIMFCLMVLVNGRILEG</sequence>
<feature type="transmembrane region" description="Helical" evidence="1">
    <location>
        <begin position="6"/>
        <end position="28"/>
    </location>
</feature>
<protein>
    <submittedName>
        <fullName evidence="2">Uncharacterized protein</fullName>
    </submittedName>
</protein>
<dbReference type="RefSeq" id="WP_353302347.1">
    <property type="nucleotide sequence ID" value="NZ_BAAAAK010000001.1"/>
</dbReference>
<proteinExistence type="predicted"/>
<keyword evidence="1" id="KW-1133">Transmembrane helix</keyword>
<keyword evidence="1" id="KW-0472">Membrane</keyword>
<accession>A0ABC9VKV6</accession>
<keyword evidence="1" id="KW-0812">Transmembrane</keyword>
<dbReference type="AlphaFoldDB" id="A0ABC9VKV6"/>
<comment type="caution">
    <text evidence="2">The sequence shown here is derived from an EMBL/GenBank/DDBJ whole genome shotgun (WGS) entry which is preliminary data.</text>
</comment>
<feature type="transmembrane region" description="Helical" evidence="1">
    <location>
        <begin position="40"/>
        <end position="57"/>
    </location>
</feature>
<dbReference type="EMBL" id="BAAAAK010000001">
    <property type="protein sequence ID" value="GAA0041725.1"/>
    <property type="molecule type" value="Genomic_DNA"/>
</dbReference>
<evidence type="ECO:0000313" key="3">
    <source>
        <dbReference type="Proteomes" id="UP001437574"/>
    </source>
</evidence>
<gene>
    <name evidence="2" type="ORF">LATKL145_01350</name>
</gene>
<name>A0ABC9VKV6_LACAM</name>
<reference evidence="2 3" key="1">
    <citation type="journal article" date="2024" name="Int. J. Syst. Evol. Microbiol.">
        <title>Proposal of Lactobacillus amylovorus subsp. animalis subsp. nov. and an emended description of Lactobacillus amylovorus.</title>
        <authorList>
            <person name="Yamane K."/>
            <person name="Tanizawa Y."/>
            <person name="Kobayashi H."/>
            <person name="Kamizono T."/>
            <person name="Kojima Y."/>
            <person name="Takagi H."/>
            <person name="Tohno M."/>
        </authorList>
    </citation>
    <scope>NUCLEOTIDE SEQUENCE [LARGE SCALE GENOMIC DNA]</scope>
    <source>
        <strain evidence="2 3">TKL145</strain>
    </source>
</reference>
<evidence type="ECO:0000256" key="1">
    <source>
        <dbReference type="SAM" id="Phobius"/>
    </source>
</evidence>
<dbReference type="Proteomes" id="UP001437574">
    <property type="component" value="Unassembled WGS sequence"/>
</dbReference>